<evidence type="ECO:0000313" key="2">
    <source>
        <dbReference type="EMBL" id="CBJ29608.1"/>
    </source>
</evidence>
<proteinExistence type="predicted"/>
<keyword evidence="3" id="KW-1185">Reference proteome</keyword>
<feature type="compositionally biased region" description="Polar residues" evidence="1">
    <location>
        <begin position="12"/>
        <end position="22"/>
    </location>
</feature>
<dbReference type="Proteomes" id="UP000002630">
    <property type="component" value="Linkage Group LG33"/>
</dbReference>
<dbReference type="EMBL" id="FN648095">
    <property type="protein sequence ID" value="CBJ29608.1"/>
    <property type="molecule type" value="Genomic_DNA"/>
</dbReference>
<gene>
    <name evidence="2" type="ORF">Esi_0154_0053</name>
</gene>
<feature type="region of interest" description="Disordered" evidence="1">
    <location>
        <begin position="1"/>
        <end position="23"/>
    </location>
</feature>
<accession>D7FL72</accession>
<protein>
    <submittedName>
        <fullName evidence="2">Uncharacterized protein</fullName>
    </submittedName>
</protein>
<dbReference type="AlphaFoldDB" id="D7FL72"/>
<sequence>MAEDSGSDGVVNMSSFDAQSAPPSGPGAGVIDLQFQNLKTGGFKVFLLFFLLGQGRAKDNDTPFSVRDTEEGIRVLIGDETKNDSQWEGVLDLSWGVEPRPFFRVDRIDVNEVIPYPGELYILNKLLDAIIDVNGEQSVEDHQKLFMFREGEQNQLAETKAMLAGMASL</sequence>
<reference evidence="2 3" key="1">
    <citation type="journal article" date="2010" name="Nature">
        <title>The Ectocarpus genome and the independent evolution of multicellularity in brown algae.</title>
        <authorList>
            <person name="Cock J.M."/>
            <person name="Sterck L."/>
            <person name="Rouze P."/>
            <person name="Scornet D."/>
            <person name="Allen A.E."/>
            <person name="Amoutzias G."/>
            <person name="Anthouard V."/>
            <person name="Artiguenave F."/>
            <person name="Aury J.M."/>
            <person name="Badger J.H."/>
            <person name="Beszteri B."/>
            <person name="Billiau K."/>
            <person name="Bonnet E."/>
            <person name="Bothwell J.H."/>
            <person name="Bowler C."/>
            <person name="Boyen C."/>
            <person name="Brownlee C."/>
            <person name="Carrano C.J."/>
            <person name="Charrier B."/>
            <person name="Cho G.Y."/>
            <person name="Coelho S.M."/>
            <person name="Collen J."/>
            <person name="Corre E."/>
            <person name="Da Silva C."/>
            <person name="Delage L."/>
            <person name="Delaroque N."/>
            <person name="Dittami S.M."/>
            <person name="Doulbeau S."/>
            <person name="Elias M."/>
            <person name="Farnham G."/>
            <person name="Gachon C.M."/>
            <person name="Gschloessl B."/>
            <person name="Heesch S."/>
            <person name="Jabbari K."/>
            <person name="Jubin C."/>
            <person name="Kawai H."/>
            <person name="Kimura K."/>
            <person name="Kloareg B."/>
            <person name="Kupper F.C."/>
            <person name="Lang D."/>
            <person name="Le Bail A."/>
            <person name="Leblanc C."/>
            <person name="Lerouge P."/>
            <person name="Lohr M."/>
            <person name="Lopez P.J."/>
            <person name="Martens C."/>
            <person name="Maumus F."/>
            <person name="Michel G."/>
            <person name="Miranda-Saavedra D."/>
            <person name="Morales J."/>
            <person name="Moreau H."/>
            <person name="Motomura T."/>
            <person name="Nagasato C."/>
            <person name="Napoli C.A."/>
            <person name="Nelson D.R."/>
            <person name="Nyvall-Collen P."/>
            <person name="Peters A.F."/>
            <person name="Pommier C."/>
            <person name="Potin P."/>
            <person name="Poulain J."/>
            <person name="Quesneville H."/>
            <person name="Read B."/>
            <person name="Rensing S.A."/>
            <person name="Ritter A."/>
            <person name="Rousvoal S."/>
            <person name="Samanta M."/>
            <person name="Samson G."/>
            <person name="Schroeder D.C."/>
            <person name="Segurens B."/>
            <person name="Strittmatter M."/>
            <person name="Tonon T."/>
            <person name="Tregear J.W."/>
            <person name="Valentin K."/>
            <person name="von Dassow P."/>
            <person name="Yamagishi T."/>
            <person name="Van de Peer Y."/>
            <person name="Wincker P."/>
        </authorList>
    </citation>
    <scope>NUCLEOTIDE SEQUENCE [LARGE SCALE GENOMIC DNA]</scope>
    <source>
        <strain evidence="3">Ec32 / CCAP1310/4</strain>
    </source>
</reference>
<dbReference type="InParanoid" id="D7FL72"/>
<evidence type="ECO:0000256" key="1">
    <source>
        <dbReference type="SAM" id="MobiDB-lite"/>
    </source>
</evidence>
<evidence type="ECO:0000313" key="3">
    <source>
        <dbReference type="Proteomes" id="UP000002630"/>
    </source>
</evidence>
<dbReference type="EMBL" id="FN649758">
    <property type="protein sequence ID" value="CBJ29608.1"/>
    <property type="molecule type" value="Genomic_DNA"/>
</dbReference>
<dbReference type="OrthoDB" id="10295013at2759"/>
<organism evidence="2 3">
    <name type="scientific">Ectocarpus siliculosus</name>
    <name type="common">Brown alga</name>
    <name type="synonym">Conferva siliculosa</name>
    <dbReference type="NCBI Taxonomy" id="2880"/>
    <lineage>
        <taxon>Eukaryota</taxon>
        <taxon>Sar</taxon>
        <taxon>Stramenopiles</taxon>
        <taxon>Ochrophyta</taxon>
        <taxon>PX clade</taxon>
        <taxon>Phaeophyceae</taxon>
        <taxon>Ectocarpales</taxon>
        <taxon>Ectocarpaceae</taxon>
        <taxon>Ectocarpus</taxon>
    </lineage>
</organism>
<name>D7FL72_ECTSI</name>